<dbReference type="SMART" id="SM00208">
    <property type="entry name" value="TNFR"/>
    <property type="match status" value="1"/>
</dbReference>
<organism evidence="2">
    <name type="scientific">Ranid herpesvirus 4</name>
    <dbReference type="NCBI Taxonomy" id="2849006"/>
    <lineage>
        <taxon>Viruses</taxon>
        <taxon>Duplodnaviria</taxon>
        <taxon>Heunggongvirae</taxon>
        <taxon>Peploviricota</taxon>
        <taxon>Herviviricetes</taxon>
        <taxon>Herpesvirales</taxon>
    </lineage>
</organism>
<dbReference type="Gene3D" id="2.10.50.10">
    <property type="entry name" value="Tumor Necrosis Factor Receptor, subunit A, domain 2"/>
    <property type="match status" value="1"/>
</dbReference>
<evidence type="ECO:0000259" key="1">
    <source>
        <dbReference type="PROSITE" id="PS50050"/>
    </source>
</evidence>
<reference evidence="2" key="2">
    <citation type="submission" date="2021-04" db="EMBL/GenBank/DDBJ databases">
        <authorList>
            <person name="Chen X."/>
            <person name="Shi M."/>
            <person name="Wu W."/>
        </authorList>
    </citation>
    <scope>NUCLEOTIDE SEQUENCE</scope>
    <source>
        <strain evidence="2">Cxx6</strain>
    </source>
</reference>
<dbReference type="EMBL" id="MZ244211">
    <property type="protein sequence ID" value="QWY26488.1"/>
    <property type="molecule type" value="Genomic_DNA"/>
</dbReference>
<dbReference type="PROSITE" id="PS00652">
    <property type="entry name" value="TNFR_NGFR_1"/>
    <property type="match status" value="1"/>
</dbReference>
<sequence>MHGYIVIGILCLFAFTQSMDTRCAAGTFLLIDRCHECPPGTYMEKENHREPFCKICSVCKRGFYVYSKCYDKGDTVCYCPPPYSIYGRYCSLIKLTVHRPQI</sequence>
<proteinExistence type="predicted"/>
<dbReference type="InterPro" id="IPR001368">
    <property type="entry name" value="TNFR/NGFR_Cys_rich_reg"/>
</dbReference>
<protein>
    <recommendedName>
        <fullName evidence="1">TNFR-Cys domain-containing protein</fullName>
    </recommendedName>
</protein>
<name>A0A8F3CIN6_9VIRU</name>
<evidence type="ECO:0000313" key="2">
    <source>
        <dbReference type="EMBL" id="QWY26488.1"/>
    </source>
</evidence>
<feature type="domain" description="TNFR-Cys" evidence="1">
    <location>
        <begin position="36"/>
        <end position="77"/>
    </location>
</feature>
<dbReference type="Pfam" id="PF00020">
    <property type="entry name" value="TNFR_c6"/>
    <property type="match status" value="1"/>
</dbReference>
<reference evidence="2" key="1">
    <citation type="journal article" date="2021" name="Viruses">
        <title>Discovery and Characterization of Actively Replicating DNA and Retro-Transcribing Viruses in Lower Vertebrate Hosts Based on RNA Sequencing.</title>
        <authorList>
            <person name="Chen X.X."/>
            <person name="Wu W.C."/>
            <person name="Shi M."/>
        </authorList>
    </citation>
    <scope>NUCLEOTIDE SEQUENCE</scope>
    <source>
        <strain evidence="2">Cxx6</strain>
    </source>
</reference>
<dbReference type="PROSITE" id="PS50050">
    <property type="entry name" value="TNFR_NGFR_2"/>
    <property type="match status" value="1"/>
</dbReference>
<accession>A0A8F3CIN6</accession>